<keyword evidence="2" id="KW-0862">Zinc</keyword>
<keyword evidence="2" id="KW-0479">Metal-binding</keyword>
<dbReference type="PIRSF" id="PIRSF015853">
    <property type="entry name" value="Pep_DppA"/>
    <property type="match status" value="1"/>
</dbReference>
<feature type="binding site" evidence="2">
    <location>
        <position position="10"/>
    </location>
    <ligand>
        <name>Zn(2+)</name>
        <dbReference type="ChEBI" id="CHEBI:29105"/>
        <label>1</label>
    </ligand>
</feature>
<dbReference type="CDD" id="cd08663">
    <property type="entry name" value="DAP_dppA_1"/>
    <property type="match status" value="1"/>
</dbReference>
<dbReference type="AlphaFoldDB" id="A0A497E600"/>
<dbReference type="InterPro" id="IPR036177">
    <property type="entry name" value="Peptidase_M55_sf"/>
</dbReference>
<dbReference type="Gene3D" id="3.30.1360.130">
    <property type="entry name" value="Dipeptide transport protein"/>
    <property type="match status" value="1"/>
</dbReference>
<feature type="binding site" evidence="2">
    <location>
        <position position="8"/>
    </location>
    <ligand>
        <name>Zn(2+)</name>
        <dbReference type="ChEBI" id="CHEBI:29105"/>
        <label>1</label>
    </ligand>
</feature>
<dbReference type="GO" id="GO:0046872">
    <property type="term" value="F:metal ion binding"/>
    <property type="evidence" value="ECO:0007669"/>
    <property type="project" value="UniProtKB-KW"/>
</dbReference>
<accession>A0A497E600</accession>
<evidence type="ECO:0000313" key="4">
    <source>
        <dbReference type="Proteomes" id="UP000279422"/>
    </source>
</evidence>
<organism evidence="3 4">
    <name type="scientific">Aerophobetes bacterium</name>
    <dbReference type="NCBI Taxonomy" id="2030807"/>
    <lineage>
        <taxon>Bacteria</taxon>
        <taxon>Candidatus Aerophobota</taxon>
    </lineage>
</organism>
<dbReference type="Gene3D" id="3.40.50.10780">
    <property type="entry name" value="Dipeptide transport protein"/>
    <property type="match status" value="1"/>
</dbReference>
<dbReference type="Pfam" id="PF04951">
    <property type="entry name" value="Peptidase_M55"/>
    <property type="match status" value="1"/>
</dbReference>
<dbReference type="SUPFAM" id="SSF63992">
    <property type="entry name" value="Dipeptide transport protein"/>
    <property type="match status" value="1"/>
</dbReference>
<evidence type="ECO:0008006" key="5">
    <source>
        <dbReference type="Google" id="ProtNLM"/>
    </source>
</evidence>
<reference evidence="3 4" key="1">
    <citation type="submission" date="2018-06" db="EMBL/GenBank/DDBJ databases">
        <title>Extensive metabolic versatility and redundancy in microbially diverse, dynamic hydrothermal sediments.</title>
        <authorList>
            <person name="Dombrowski N."/>
            <person name="Teske A."/>
            <person name="Baker B.J."/>
        </authorList>
    </citation>
    <scope>NUCLEOTIDE SEQUENCE [LARGE SCALE GENOMIC DNA]</scope>
    <source>
        <strain evidence="3">B47_G16</strain>
    </source>
</reference>
<dbReference type="Proteomes" id="UP000279422">
    <property type="component" value="Unassembled WGS sequence"/>
</dbReference>
<name>A0A497E600_UNCAE</name>
<proteinExistence type="predicted"/>
<dbReference type="InterPro" id="IPR007035">
    <property type="entry name" value="Peptidase_M55"/>
</dbReference>
<evidence type="ECO:0000313" key="3">
    <source>
        <dbReference type="EMBL" id="RLE10716.1"/>
    </source>
</evidence>
<feature type="binding site" evidence="2">
    <location>
        <position position="61"/>
    </location>
    <ligand>
        <name>Zn(2+)</name>
        <dbReference type="ChEBI" id="CHEBI:29105"/>
        <label>2</label>
    </ligand>
</feature>
<feature type="binding site" evidence="2">
    <location>
        <position position="135"/>
    </location>
    <ligand>
        <name>Zn(2+)</name>
        <dbReference type="ChEBI" id="CHEBI:29105"/>
        <label>2</label>
    </ligand>
</feature>
<dbReference type="InterPro" id="IPR027476">
    <property type="entry name" value="DppA_N"/>
</dbReference>
<feature type="binding site" evidence="2">
    <location>
        <position position="105"/>
    </location>
    <ligand>
        <name>Zn(2+)</name>
        <dbReference type="ChEBI" id="CHEBI:29105"/>
        <label>2</label>
    </ligand>
</feature>
<evidence type="ECO:0000256" key="1">
    <source>
        <dbReference type="PIRSR" id="PIRSR015853-1"/>
    </source>
</evidence>
<feature type="active site" description="Nucleophile" evidence="1">
    <location>
        <position position="117"/>
    </location>
</feature>
<comment type="caution">
    <text evidence="3">The sequence shown here is derived from an EMBL/GenBank/DDBJ whole genome shotgun (WGS) entry which is preliminary data.</text>
</comment>
<sequence length="268" mass="29183">MKVYILLDGEGITGVVDHERQVKPGCPGYEEMRKLLMSDLNSAIEGAIEGGARKVVVYDMHYYGLNVILSEVPPEAEVVMGKPPKIAPPAGLDESFDALIMIGFHSMAQTKEGLLPHTYTLDMKALRLNGILMGEIGLEASIAGTRNVPLVMISGDSAAMKEAGDLVGDFEQACVKYAAGEHGALCLPPSKTSKLIREKAKAALKRINDFKPYKVNPPYTIEIEFYDESSARKASAIEGVTRKDISKVEMKGDDLALLWESFLSKYTA</sequence>
<gene>
    <name evidence="3" type="ORF">DRJ00_00555</name>
</gene>
<dbReference type="EMBL" id="QMPZ01000003">
    <property type="protein sequence ID" value="RLE10716.1"/>
    <property type="molecule type" value="Genomic_DNA"/>
</dbReference>
<feature type="binding site" evidence="2">
    <location>
        <position position="8"/>
    </location>
    <ligand>
        <name>Zn(2+)</name>
        <dbReference type="ChEBI" id="CHEBI:29105"/>
        <label>2</label>
    </ligand>
</feature>
<evidence type="ECO:0000256" key="2">
    <source>
        <dbReference type="PIRSR" id="PIRSR015853-2"/>
    </source>
</evidence>
<protein>
    <recommendedName>
        <fullName evidence="5">Aminopeptidase</fullName>
    </recommendedName>
</protein>